<dbReference type="Gene3D" id="3.30.160.20">
    <property type="match status" value="1"/>
</dbReference>
<dbReference type="GeneID" id="101860257"/>
<proteinExistence type="inferred from homology"/>
<dbReference type="GO" id="GO:0016787">
    <property type="term" value="F:hydrolase activity"/>
    <property type="evidence" value="ECO:0007669"/>
    <property type="project" value="UniProtKB-KW"/>
</dbReference>
<dbReference type="PANTHER" id="PTHR11075">
    <property type="entry name" value="PEPTIDE CHAIN RELEASE FACTOR"/>
    <property type="match status" value="1"/>
</dbReference>
<dbReference type="Pfam" id="PF00472">
    <property type="entry name" value="RF-1"/>
    <property type="match status" value="1"/>
</dbReference>
<dbReference type="Proteomes" id="UP000694888">
    <property type="component" value="Unplaced"/>
</dbReference>
<feature type="domain" description="Prokaryotic-type class I peptide chain release factors" evidence="5">
    <location>
        <begin position="73"/>
        <end position="200"/>
    </location>
</feature>
<reference evidence="7" key="1">
    <citation type="submission" date="2025-08" db="UniProtKB">
        <authorList>
            <consortium name="RefSeq"/>
        </authorList>
    </citation>
    <scope>IDENTIFICATION</scope>
</reference>
<evidence type="ECO:0000313" key="7">
    <source>
        <dbReference type="RefSeq" id="XP_005101298.1"/>
    </source>
</evidence>
<comment type="similarity">
    <text evidence="2">Belongs to the prokaryotic/mitochondrial release factor family. Mitochondrion-specific ribosomal protein mL62 subfamily.</text>
</comment>
<dbReference type="EC" id="3.1.1.29" evidence="1"/>
<dbReference type="InterPro" id="IPR000352">
    <property type="entry name" value="Pep_chain_release_fac_I"/>
</dbReference>
<evidence type="ECO:0000259" key="5">
    <source>
        <dbReference type="Pfam" id="PF00472"/>
    </source>
</evidence>
<dbReference type="RefSeq" id="XP_005101298.1">
    <property type="nucleotide sequence ID" value="XM_005101241.3"/>
</dbReference>
<organism evidence="6 7">
    <name type="scientific">Aplysia californica</name>
    <name type="common">California sea hare</name>
    <dbReference type="NCBI Taxonomy" id="6500"/>
    <lineage>
        <taxon>Eukaryota</taxon>
        <taxon>Metazoa</taxon>
        <taxon>Spiralia</taxon>
        <taxon>Lophotrochozoa</taxon>
        <taxon>Mollusca</taxon>
        <taxon>Gastropoda</taxon>
        <taxon>Heterobranchia</taxon>
        <taxon>Euthyneura</taxon>
        <taxon>Tectipleura</taxon>
        <taxon>Aplysiida</taxon>
        <taxon>Aplysioidea</taxon>
        <taxon>Aplysiidae</taxon>
        <taxon>Aplysia</taxon>
    </lineage>
</organism>
<dbReference type="SUPFAM" id="SSF110916">
    <property type="entry name" value="Peptidyl-tRNA hydrolase domain-like"/>
    <property type="match status" value="1"/>
</dbReference>
<evidence type="ECO:0000256" key="2">
    <source>
        <dbReference type="ARBA" id="ARBA00038225"/>
    </source>
</evidence>
<dbReference type="PANTHER" id="PTHR11075:SF54">
    <property type="entry name" value="LARGE RIBOSOMAL SUBUNIT PROTEIN ML62"/>
    <property type="match status" value="1"/>
</dbReference>
<evidence type="ECO:0000256" key="1">
    <source>
        <dbReference type="ARBA" id="ARBA00013260"/>
    </source>
</evidence>
<accession>A0ABM0JTR6</accession>
<sequence length="208" mass="23584">MLRFPRIIQAVSQKLRSGIILDVQTTTATTWIQAASYKSHLSIDKVYPHSDADFLRQKDSKESQGNADQFSGYIPVDQLKITTSKSSGPGGQNVNKVNSKVEIRFHVDSASWIPDWVKARLTEQEQGRITKDGYFVVRSDATRKQMLNQADCMDKLRTFVFRAATLPKEPSADDLKVKEERLSKAKAGVLREKRERSLIKRNRSAPDM</sequence>
<protein>
    <recommendedName>
        <fullName evidence="3">Large ribosomal subunit protein mL62</fullName>
        <ecNumber evidence="1">3.1.1.29</ecNumber>
    </recommendedName>
    <alternativeName>
        <fullName evidence="4">Peptidyl-tRNA hydrolase ICT1, mitochondrial</fullName>
    </alternativeName>
</protein>
<evidence type="ECO:0000256" key="3">
    <source>
        <dbReference type="ARBA" id="ARBA00039441"/>
    </source>
</evidence>
<dbReference type="InterPro" id="IPR052104">
    <property type="entry name" value="Mito_Release_Factor_mL62"/>
</dbReference>
<evidence type="ECO:0000313" key="6">
    <source>
        <dbReference type="Proteomes" id="UP000694888"/>
    </source>
</evidence>
<keyword evidence="6" id="KW-1185">Reference proteome</keyword>
<gene>
    <name evidence="7" type="primary">LOC101860257</name>
</gene>
<evidence type="ECO:0000256" key="4">
    <source>
        <dbReference type="ARBA" id="ARBA00041531"/>
    </source>
</evidence>
<name>A0ABM0JTR6_APLCA</name>
<keyword evidence="7" id="KW-0378">Hydrolase</keyword>